<name>A0A9K3NY71_HELAN</name>
<accession>A0A9K3NY71</accession>
<keyword evidence="3" id="KW-1185">Reference proteome</keyword>
<evidence type="ECO:0000256" key="1">
    <source>
        <dbReference type="SAM" id="Coils"/>
    </source>
</evidence>
<dbReference type="EMBL" id="MNCJ02000317">
    <property type="protein sequence ID" value="KAF5816966.1"/>
    <property type="molecule type" value="Genomic_DNA"/>
</dbReference>
<protein>
    <submittedName>
        <fullName evidence="2">Nitrate regulatory gene2 protein</fullName>
    </submittedName>
</protein>
<keyword evidence="1" id="KW-0175">Coiled coil</keyword>
<dbReference type="Gramene" id="mRNA:HanXRQr2_Chr02g0047631">
    <property type="protein sequence ID" value="CDS:HanXRQr2_Chr02g0047631.1"/>
    <property type="gene ID" value="HanXRQr2_Chr02g0047631"/>
</dbReference>
<comment type="caution">
    <text evidence="2">The sequence shown here is derived from an EMBL/GenBank/DDBJ whole genome shotgun (WGS) entry which is preliminary data.</text>
</comment>
<proteinExistence type="predicted"/>
<dbReference type="Proteomes" id="UP000215914">
    <property type="component" value="Unassembled WGS sequence"/>
</dbReference>
<dbReference type="AlphaFoldDB" id="A0A9K3NY71"/>
<reference evidence="2" key="1">
    <citation type="journal article" date="2017" name="Nature">
        <title>The sunflower genome provides insights into oil metabolism, flowering and Asterid evolution.</title>
        <authorList>
            <person name="Badouin H."/>
            <person name="Gouzy J."/>
            <person name="Grassa C.J."/>
            <person name="Murat F."/>
            <person name="Staton S.E."/>
            <person name="Cottret L."/>
            <person name="Lelandais-Briere C."/>
            <person name="Owens G.L."/>
            <person name="Carrere S."/>
            <person name="Mayjonade B."/>
            <person name="Legrand L."/>
            <person name="Gill N."/>
            <person name="Kane N.C."/>
            <person name="Bowers J.E."/>
            <person name="Hubner S."/>
            <person name="Bellec A."/>
            <person name="Berard A."/>
            <person name="Berges H."/>
            <person name="Blanchet N."/>
            <person name="Boniface M.C."/>
            <person name="Brunel D."/>
            <person name="Catrice O."/>
            <person name="Chaidir N."/>
            <person name="Claudel C."/>
            <person name="Donnadieu C."/>
            <person name="Faraut T."/>
            <person name="Fievet G."/>
            <person name="Helmstetter N."/>
            <person name="King M."/>
            <person name="Knapp S.J."/>
            <person name="Lai Z."/>
            <person name="Le Paslier M.C."/>
            <person name="Lippi Y."/>
            <person name="Lorenzon L."/>
            <person name="Mandel J.R."/>
            <person name="Marage G."/>
            <person name="Marchand G."/>
            <person name="Marquand E."/>
            <person name="Bret-Mestries E."/>
            <person name="Morien E."/>
            <person name="Nambeesan S."/>
            <person name="Nguyen T."/>
            <person name="Pegot-Espagnet P."/>
            <person name="Pouilly N."/>
            <person name="Raftis F."/>
            <person name="Sallet E."/>
            <person name="Schiex T."/>
            <person name="Thomas J."/>
            <person name="Vandecasteele C."/>
            <person name="Vares D."/>
            <person name="Vear F."/>
            <person name="Vautrin S."/>
            <person name="Crespi M."/>
            <person name="Mangin B."/>
            <person name="Burke J.M."/>
            <person name="Salse J."/>
            <person name="Munos S."/>
            <person name="Vincourt P."/>
            <person name="Rieseberg L.H."/>
            <person name="Langlade N.B."/>
        </authorList>
    </citation>
    <scope>NUCLEOTIDE SEQUENCE</scope>
    <source>
        <tissue evidence="2">Leaves</tissue>
    </source>
</reference>
<organism evidence="2 3">
    <name type="scientific">Helianthus annuus</name>
    <name type="common">Common sunflower</name>
    <dbReference type="NCBI Taxonomy" id="4232"/>
    <lineage>
        <taxon>Eukaryota</taxon>
        <taxon>Viridiplantae</taxon>
        <taxon>Streptophyta</taxon>
        <taxon>Embryophyta</taxon>
        <taxon>Tracheophyta</taxon>
        <taxon>Spermatophyta</taxon>
        <taxon>Magnoliopsida</taxon>
        <taxon>eudicotyledons</taxon>
        <taxon>Gunneridae</taxon>
        <taxon>Pentapetalae</taxon>
        <taxon>asterids</taxon>
        <taxon>campanulids</taxon>
        <taxon>Asterales</taxon>
        <taxon>Asteraceae</taxon>
        <taxon>Asteroideae</taxon>
        <taxon>Heliantheae alliance</taxon>
        <taxon>Heliantheae</taxon>
        <taxon>Helianthus</taxon>
    </lineage>
</organism>
<sequence>MDVDVMDDMNVIAEQQVVVEVLKRLLEEAEEVYQRHRVKVKEMAVLNMMAALPEVLTAMAEFSGACTRMYESLESRQEDL</sequence>
<gene>
    <name evidence="2" type="ORF">HanXRQr2_Chr02g0047631</name>
</gene>
<reference evidence="2" key="2">
    <citation type="submission" date="2020-06" db="EMBL/GenBank/DDBJ databases">
        <title>Helianthus annuus Genome sequencing and assembly Release 2.</title>
        <authorList>
            <person name="Gouzy J."/>
            <person name="Langlade N."/>
            <person name="Munos S."/>
        </authorList>
    </citation>
    <scope>NUCLEOTIDE SEQUENCE</scope>
    <source>
        <tissue evidence="2">Leaves</tissue>
    </source>
</reference>
<evidence type="ECO:0000313" key="2">
    <source>
        <dbReference type="EMBL" id="KAF5816966.1"/>
    </source>
</evidence>
<evidence type="ECO:0000313" key="3">
    <source>
        <dbReference type="Proteomes" id="UP000215914"/>
    </source>
</evidence>
<feature type="coiled-coil region" evidence="1">
    <location>
        <begin position="12"/>
        <end position="39"/>
    </location>
</feature>